<feature type="transmembrane region" description="Helical" evidence="1">
    <location>
        <begin position="7"/>
        <end position="23"/>
    </location>
</feature>
<protein>
    <submittedName>
        <fullName evidence="3">F-box domain-containing protein</fullName>
    </submittedName>
</protein>
<keyword evidence="2" id="KW-1185">Reference proteome</keyword>
<evidence type="ECO:0000313" key="3">
    <source>
        <dbReference type="WBParaSite" id="TCONS_00004132.p1"/>
    </source>
</evidence>
<organism evidence="2 3">
    <name type="scientific">Strongyloides stercoralis</name>
    <name type="common">Threadworm</name>
    <dbReference type="NCBI Taxonomy" id="6248"/>
    <lineage>
        <taxon>Eukaryota</taxon>
        <taxon>Metazoa</taxon>
        <taxon>Ecdysozoa</taxon>
        <taxon>Nematoda</taxon>
        <taxon>Chromadorea</taxon>
        <taxon>Rhabditida</taxon>
        <taxon>Tylenchina</taxon>
        <taxon>Panagrolaimomorpha</taxon>
        <taxon>Strongyloidoidea</taxon>
        <taxon>Strongyloididae</taxon>
        <taxon>Strongyloides</taxon>
    </lineage>
</organism>
<dbReference type="WBParaSite" id="TCONS_00004132.p1">
    <property type="protein sequence ID" value="TCONS_00004132.p1"/>
    <property type="gene ID" value="XLOC_001156"/>
</dbReference>
<dbReference type="AlphaFoldDB" id="A0AAF5CZ00"/>
<dbReference type="Proteomes" id="UP000035681">
    <property type="component" value="Unplaced"/>
</dbReference>
<name>A0AAF5CZ00_STRER</name>
<evidence type="ECO:0000256" key="1">
    <source>
        <dbReference type="SAM" id="Phobius"/>
    </source>
</evidence>
<accession>A0AAF5CZ00</accession>
<reference evidence="3" key="1">
    <citation type="submission" date="2024-02" db="UniProtKB">
        <authorList>
            <consortium name="WormBaseParasite"/>
        </authorList>
    </citation>
    <scope>IDENTIFICATION</scope>
</reference>
<keyword evidence="1" id="KW-0472">Membrane</keyword>
<proteinExistence type="predicted"/>
<sequence>KDLLHQIILLTIIIIANIAVFLYKNGICPSVAAFVFRFLYKCNILLQNKPTVDGKNSSVVFFSTPKYPGKRGSKTFFMGKNISPIVDLKEDIWNDQNITEIFILFIYTITNKNLSILDIIGIGLIRKKIFQNIPSFNDISNFSKTCKWINSIIQSESISRNVVLYKDYQFIGIKINEESTKNEDTFNIPSFDNIEFINVKKNYQELMNEKYFFGEIISSKIYIKFCLYNEIKKLEGNDYVLFINKIVEKINLSSESRKNAKCLSLWNDMVDHNINLYMISCLKHDNIQRIEVSNNFLNGDIEVYKKNNNNIFNGFPKFNEFVIDFSIPIFPIYKFDNILENNDVLEYIMKDLSKINNLVLILNHTTTDNILFNKYIFNIYKIAKKYGINIKYTFGYYQKSANAIISISKTSNYFIFKDNLTSISCSLENSTEFLEIIILSQHLYNLQNLQLTFNYFDIKKNLKKMIILNYKYLSFKHCKKLKNVTFIIDYIKSPELNNLEKEKIVERNLKYLSSLMGENVEILKLINFNNLTKNVIEELNKFMPNIKFLETICITKGQLQIPKTLKLFSIRQFEDKKNESNKYENGEVIKMYKESFTKCIKSENEEYIFFNNILHWDVYKNLVQNFNCN</sequence>
<keyword evidence="1" id="KW-0812">Transmembrane</keyword>
<evidence type="ECO:0000313" key="2">
    <source>
        <dbReference type="Proteomes" id="UP000035681"/>
    </source>
</evidence>
<keyword evidence="1" id="KW-1133">Transmembrane helix</keyword>